<name>A0A9D1H9F1_9FIRM</name>
<gene>
    <name evidence="2" type="ORF">IAC43_08225</name>
</gene>
<reference evidence="2" key="2">
    <citation type="journal article" date="2021" name="PeerJ">
        <title>Extensive microbial diversity within the chicken gut microbiome revealed by metagenomics and culture.</title>
        <authorList>
            <person name="Gilroy R."/>
            <person name="Ravi A."/>
            <person name="Getino M."/>
            <person name="Pursley I."/>
            <person name="Horton D.L."/>
            <person name="Alikhan N.F."/>
            <person name="Baker D."/>
            <person name="Gharbi K."/>
            <person name="Hall N."/>
            <person name="Watson M."/>
            <person name="Adriaenssens E.M."/>
            <person name="Foster-Nyarko E."/>
            <person name="Jarju S."/>
            <person name="Secka A."/>
            <person name="Antonio M."/>
            <person name="Oren A."/>
            <person name="Chaudhuri R.R."/>
            <person name="La Ragione R."/>
            <person name="Hildebrand F."/>
            <person name="Pallen M.J."/>
        </authorList>
    </citation>
    <scope>NUCLEOTIDE SEQUENCE</scope>
    <source>
        <strain evidence="2">ChiBcec7-5410</strain>
    </source>
</reference>
<dbReference type="PANTHER" id="PTHR43777:SF1">
    <property type="entry name" value="MOLYBDENUM COFACTOR CYTIDYLYLTRANSFERASE"/>
    <property type="match status" value="1"/>
</dbReference>
<dbReference type="EMBL" id="DVLW01000227">
    <property type="protein sequence ID" value="HIT95159.1"/>
    <property type="molecule type" value="Genomic_DNA"/>
</dbReference>
<organism evidence="2 3">
    <name type="scientific">Candidatus Faecivivens stercoripullorum</name>
    <dbReference type="NCBI Taxonomy" id="2840805"/>
    <lineage>
        <taxon>Bacteria</taxon>
        <taxon>Bacillati</taxon>
        <taxon>Bacillota</taxon>
        <taxon>Clostridia</taxon>
        <taxon>Eubacteriales</taxon>
        <taxon>Oscillospiraceae</taxon>
        <taxon>Oscillospiraceae incertae sedis</taxon>
        <taxon>Candidatus Faecivivens</taxon>
    </lineage>
</organism>
<accession>A0A9D1H9F1</accession>
<comment type="caution">
    <text evidence="2">The sequence shown here is derived from an EMBL/GenBank/DDBJ whole genome shotgun (WGS) entry which is preliminary data.</text>
</comment>
<dbReference type="InterPro" id="IPR025877">
    <property type="entry name" value="MobA-like_NTP_Trfase"/>
</dbReference>
<dbReference type="InterPro" id="IPR029044">
    <property type="entry name" value="Nucleotide-diphossugar_trans"/>
</dbReference>
<dbReference type="Proteomes" id="UP000824160">
    <property type="component" value="Unassembled WGS sequence"/>
</dbReference>
<dbReference type="Pfam" id="PF12804">
    <property type="entry name" value="NTP_transf_3"/>
    <property type="match status" value="1"/>
</dbReference>
<dbReference type="PANTHER" id="PTHR43777">
    <property type="entry name" value="MOLYBDENUM COFACTOR CYTIDYLYLTRANSFERASE"/>
    <property type="match status" value="1"/>
</dbReference>
<dbReference type="GO" id="GO:0016779">
    <property type="term" value="F:nucleotidyltransferase activity"/>
    <property type="evidence" value="ECO:0007669"/>
    <property type="project" value="UniProtKB-ARBA"/>
</dbReference>
<proteinExistence type="predicted"/>
<sequence>MPGDLPAADTAIILMAAGIGRRFGSNKLLAPFRGRPLWEYAWERAVEAKKELGIQVLMVSGYQPLLQAPEVIPVCNDLPLLGASHTVRLGVKEAEKLGMQYAVFMVSDQPMLKTSSLKRLIEAREPGKIVCLSKDGRAGNPVVFHRDFFPELLALTGDRGGKMVMHRHMDAVKWVEADEMSELTDIDTAASADAVQPL</sequence>
<reference evidence="2" key="1">
    <citation type="submission" date="2020-10" db="EMBL/GenBank/DDBJ databases">
        <authorList>
            <person name="Gilroy R."/>
        </authorList>
    </citation>
    <scope>NUCLEOTIDE SEQUENCE</scope>
    <source>
        <strain evidence="2">ChiBcec7-5410</strain>
    </source>
</reference>
<protein>
    <submittedName>
        <fullName evidence="2">Nucleotidyltransferase family protein</fullName>
    </submittedName>
</protein>
<evidence type="ECO:0000259" key="1">
    <source>
        <dbReference type="Pfam" id="PF12804"/>
    </source>
</evidence>
<dbReference type="SUPFAM" id="SSF53448">
    <property type="entry name" value="Nucleotide-diphospho-sugar transferases"/>
    <property type="match status" value="1"/>
</dbReference>
<feature type="domain" description="MobA-like NTP transferase" evidence="1">
    <location>
        <begin position="13"/>
        <end position="170"/>
    </location>
</feature>
<evidence type="ECO:0000313" key="3">
    <source>
        <dbReference type="Proteomes" id="UP000824160"/>
    </source>
</evidence>
<dbReference type="AlphaFoldDB" id="A0A9D1H9F1"/>
<dbReference type="Gene3D" id="3.90.550.10">
    <property type="entry name" value="Spore Coat Polysaccharide Biosynthesis Protein SpsA, Chain A"/>
    <property type="match status" value="1"/>
</dbReference>
<dbReference type="CDD" id="cd04182">
    <property type="entry name" value="GT_2_like_f"/>
    <property type="match status" value="1"/>
</dbReference>
<evidence type="ECO:0000313" key="2">
    <source>
        <dbReference type="EMBL" id="HIT95159.1"/>
    </source>
</evidence>